<gene>
    <name evidence="3" type="ORF">FLX08_23390</name>
</gene>
<reference evidence="3 4" key="1">
    <citation type="submission" date="2019-07" db="EMBL/GenBank/DDBJ databases">
        <title>Microbispora hainanensis DSM 45428.</title>
        <authorList>
            <person name="Thawai C."/>
        </authorList>
    </citation>
    <scope>NUCLEOTIDE SEQUENCE [LARGE SCALE GENOMIC DNA]</scope>
    <source>
        <strain evidence="3 4">DSM 45428</strain>
    </source>
</reference>
<feature type="domain" description="DUF397" evidence="2">
    <location>
        <begin position="66"/>
        <end position="96"/>
    </location>
</feature>
<dbReference type="Pfam" id="PF04149">
    <property type="entry name" value="DUF397"/>
    <property type="match status" value="1"/>
</dbReference>
<organism evidence="3 4">
    <name type="scientific">Microbispora hainanensis</name>
    <dbReference type="NCBI Taxonomy" id="568844"/>
    <lineage>
        <taxon>Bacteria</taxon>
        <taxon>Bacillati</taxon>
        <taxon>Actinomycetota</taxon>
        <taxon>Actinomycetes</taxon>
        <taxon>Streptosporangiales</taxon>
        <taxon>Streptosporangiaceae</taxon>
        <taxon>Microbispora</taxon>
    </lineage>
</organism>
<dbReference type="Proteomes" id="UP000316541">
    <property type="component" value="Unassembled WGS sequence"/>
</dbReference>
<dbReference type="AlphaFoldDB" id="A0A544YPK9"/>
<proteinExistence type="predicted"/>
<evidence type="ECO:0000256" key="1">
    <source>
        <dbReference type="SAM" id="MobiDB-lite"/>
    </source>
</evidence>
<protein>
    <submittedName>
        <fullName evidence="3">DUF397 domain-containing protein</fullName>
    </submittedName>
</protein>
<evidence type="ECO:0000259" key="2">
    <source>
        <dbReference type="Pfam" id="PF04149"/>
    </source>
</evidence>
<comment type="caution">
    <text evidence="3">The sequence shown here is derived from an EMBL/GenBank/DDBJ whole genome shotgun (WGS) entry which is preliminary data.</text>
</comment>
<dbReference type="InterPro" id="IPR007278">
    <property type="entry name" value="DUF397"/>
</dbReference>
<feature type="region of interest" description="Disordered" evidence="1">
    <location>
        <begin position="1"/>
        <end position="50"/>
    </location>
</feature>
<name>A0A544YPK9_9ACTN</name>
<evidence type="ECO:0000313" key="3">
    <source>
        <dbReference type="EMBL" id="TQS18699.1"/>
    </source>
</evidence>
<dbReference type="EMBL" id="VIRM01000030">
    <property type="protein sequence ID" value="TQS18699.1"/>
    <property type="molecule type" value="Genomic_DNA"/>
</dbReference>
<sequence length="102" mass="11197">MSRRVNFPGNSPIQPETHPNRSLSGVTPQWPGPRRASGSSRPRRRRKPRAGVVDALTGRLIDVGLYPPAVRDSKDRTGPVLAFTPSEWSSFIADVKSGEFDS</sequence>
<accession>A0A544YPK9</accession>
<evidence type="ECO:0000313" key="4">
    <source>
        <dbReference type="Proteomes" id="UP000316541"/>
    </source>
</evidence>